<evidence type="ECO:0000256" key="2">
    <source>
        <dbReference type="ARBA" id="ARBA00005995"/>
    </source>
</evidence>
<dbReference type="GO" id="GO:0003743">
    <property type="term" value="F:translation initiation factor activity"/>
    <property type="evidence" value="ECO:0007669"/>
    <property type="project" value="InterPro"/>
</dbReference>
<feature type="binding site" evidence="5">
    <location>
        <position position="241"/>
    </location>
    <ligand>
        <name>FAD</name>
        <dbReference type="ChEBI" id="CHEBI:57692"/>
    </ligand>
</feature>
<feature type="domain" description="SWIRM" evidence="8">
    <location>
        <begin position="132"/>
        <end position="226"/>
    </location>
</feature>
<dbReference type="EMBL" id="KZ345030">
    <property type="protein sequence ID" value="PIO76772.1"/>
    <property type="molecule type" value="Genomic_DNA"/>
</dbReference>
<dbReference type="Gene3D" id="3.90.660.10">
    <property type="match status" value="1"/>
</dbReference>
<feature type="binding site" evidence="5">
    <location>
        <position position="247"/>
    </location>
    <ligand>
        <name>FAD</name>
        <dbReference type="ChEBI" id="CHEBI:57692"/>
    </ligand>
</feature>
<dbReference type="PROSITE" id="PS50934">
    <property type="entry name" value="SWIRM"/>
    <property type="match status" value="1"/>
</dbReference>
<dbReference type="InterPro" id="IPR050281">
    <property type="entry name" value="Flavin_monoamine_oxidase"/>
</dbReference>
<keyword evidence="4" id="KW-0285">Flavoprotein</keyword>
<reference evidence="9 10" key="1">
    <citation type="submission" date="2015-09" db="EMBL/GenBank/DDBJ databases">
        <title>Draft genome of the parasitic nematode Teladorsagia circumcincta isolate WARC Sus (inbred).</title>
        <authorList>
            <person name="Mitreva M."/>
        </authorList>
    </citation>
    <scope>NUCLEOTIDE SEQUENCE [LARGE SCALE GENOMIC DNA]</scope>
    <source>
        <strain evidence="9 10">S</strain>
    </source>
</reference>
<feature type="binding site" evidence="5">
    <location>
        <position position="707"/>
    </location>
    <ligand>
        <name>FAD</name>
        <dbReference type="ChEBI" id="CHEBI:57692"/>
    </ligand>
</feature>
<dbReference type="PIRSF" id="PIRSF038051">
    <property type="entry name" value="Histone_Lys-demethylase"/>
    <property type="match status" value="1"/>
</dbReference>
<gene>
    <name evidence="9" type="ORF">TELCIR_01147</name>
</gene>
<keyword evidence="4" id="KW-0539">Nucleus</keyword>
<dbReference type="GO" id="GO:0050660">
    <property type="term" value="F:flavin adenine dinucleotide binding"/>
    <property type="evidence" value="ECO:0007669"/>
    <property type="project" value="UniProtKB-UniRule"/>
</dbReference>
<dbReference type="InterPro" id="IPR017366">
    <property type="entry name" value="Hist_Lys-spec_deMease"/>
</dbReference>
<accession>A0A2G9V480</accession>
<dbReference type="OrthoDB" id="9982100at2759"/>
<organism evidence="9 10">
    <name type="scientific">Teladorsagia circumcincta</name>
    <name type="common">Brown stomach worm</name>
    <name type="synonym">Ostertagia circumcincta</name>
    <dbReference type="NCBI Taxonomy" id="45464"/>
    <lineage>
        <taxon>Eukaryota</taxon>
        <taxon>Metazoa</taxon>
        <taxon>Ecdysozoa</taxon>
        <taxon>Nematoda</taxon>
        <taxon>Chromadorea</taxon>
        <taxon>Rhabditida</taxon>
        <taxon>Rhabditina</taxon>
        <taxon>Rhabditomorpha</taxon>
        <taxon>Strongyloidea</taxon>
        <taxon>Trichostrongylidae</taxon>
        <taxon>Teladorsagia</taxon>
    </lineage>
</organism>
<dbReference type="Gene3D" id="1.10.10.1620">
    <property type="match status" value="1"/>
</dbReference>
<dbReference type="Pfam" id="PF01593">
    <property type="entry name" value="Amino_oxidase"/>
    <property type="match status" value="1"/>
</dbReference>
<dbReference type="InterPro" id="IPR036388">
    <property type="entry name" value="WH-like_DNA-bd_sf"/>
</dbReference>
<dbReference type="Pfam" id="PF08597">
    <property type="entry name" value="eIF3_subunit"/>
    <property type="match status" value="1"/>
</dbReference>
<evidence type="ECO:0000256" key="4">
    <source>
        <dbReference type="PIRNR" id="PIRNR038051"/>
    </source>
</evidence>
<dbReference type="GO" id="GO:0005634">
    <property type="term" value="C:nucleus"/>
    <property type="evidence" value="ECO:0007669"/>
    <property type="project" value="UniProtKB-SubCell"/>
</dbReference>
<keyword evidence="4" id="KW-0804">Transcription</keyword>
<evidence type="ECO:0000256" key="3">
    <source>
        <dbReference type="ARBA" id="ARBA00023002"/>
    </source>
</evidence>
<dbReference type="InterPro" id="IPR007526">
    <property type="entry name" value="SWIRM"/>
</dbReference>
<feature type="compositionally biased region" description="Basic and acidic residues" evidence="7">
    <location>
        <begin position="774"/>
        <end position="812"/>
    </location>
</feature>
<dbReference type="PANTHER" id="PTHR10742:SF386">
    <property type="entry name" value="LYSINE-SPECIFIC HISTONE DEMETHYLASE 1A"/>
    <property type="match status" value="1"/>
</dbReference>
<dbReference type="SUPFAM" id="SSF51905">
    <property type="entry name" value="FAD/NAD(P)-binding domain"/>
    <property type="match status" value="1"/>
</dbReference>
<dbReference type="Gene3D" id="1.10.10.10">
    <property type="entry name" value="Winged helix-like DNA-binding domain superfamily/Winged helix DNA-binding domain"/>
    <property type="match status" value="1"/>
</dbReference>
<dbReference type="InterPro" id="IPR036188">
    <property type="entry name" value="FAD/NAD-bd_sf"/>
</dbReference>
<proteinExistence type="inferred from homology"/>
<comment type="subcellular location">
    <subcellularLocation>
        <location evidence="1 4">Nucleus</location>
    </subcellularLocation>
</comment>
<feature type="coiled-coil region" evidence="6">
    <location>
        <begin position="391"/>
        <end position="418"/>
    </location>
</feature>
<evidence type="ECO:0000256" key="1">
    <source>
        <dbReference type="ARBA" id="ARBA00004123"/>
    </source>
</evidence>
<dbReference type="Gene3D" id="1.10.246.60">
    <property type="entry name" value="Eukaryotic translation initiation factor 3 like domains"/>
    <property type="match status" value="1"/>
</dbReference>
<sequence>MGDNWDDDDFEPEVQSLAPPPAVIDTVPEPVPVAAPAPAAKAQKKVGTFLATRHKAAHYGDMLNKLIQTVAENLEASELRTMSNYLKTLADSKKAADKVKPVPGTKKAPKATLKVTKASNKQVYDDYDAAALRSAASNSRLPYDKLTAQELVCFPDVTDAKASTNLYLFIRNKILQLWHLEPNVELTYEDAIENLPVPFNTTLVLTTKRKRVIIIGAGAAGIAALKQLHFFGFDVVLLEARKRLGGRVHTYHQKDSNIVADLGAMVVTGINGNPVVTMMRQTQCTPIRIAPDCPIYDEYGKLVDQRKDELVAEAFKMLELRMQRRRLKFWQIYEEILEKMKQVQNEMTLYKKSAAYLADKLRTQDLTLLRSENPDTRLEQDILRRCYKRDLGEAIKRYDAARERFRNLETTLRNLKKQEPSEVYMNQRDRRLLDFHFANLEFVSGGTLDKLSLQHFDQDDEFQFTGSHMAIRDGYGDFLTRLVSSDVAGLIRQNAVVERIKYDDKGVEVQYKSDDTRSTVEGDVCLCAMPLGVLKRSVANCNEAPKFDPPLPEPSVDAINEMGFGNFNKVILYAFKDIFVVSYEITHAIFRLLMASRGEMFMFTALSKAPVLIAMMAGEAANLEAPNEVIVRKAMNVLANIFGSACPKGPVEAVITRWHKDPFASGAYAYIPCGSDGDLWDRLAEPVRARMDDGSYTGEERIFFAGEHTSGRYPASVQGAWLSGIREAARIADLFLGCPFSATNVLEPECVQLDSDDEDNEEITETACDTENPEPEHAADEETKENGSSHEEFPDSTDHNGETECKRPKLDV</sequence>
<dbReference type="InterPro" id="IPR023194">
    <property type="entry name" value="eIF3-like_dom_sf"/>
</dbReference>
<dbReference type="InterPro" id="IPR009057">
    <property type="entry name" value="Homeodomain-like_sf"/>
</dbReference>
<comment type="catalytic activity">
    <reaction evidence="4">
        <text>N(6),N(6)-dimethyl-L-lysyl(4)-[histone H3] + 2 A + 2 H2O = L-lysyl(4)-[histone H3] + 2 formaldehyde + 2 AH2</text>
        <dbReference type="Rhea" id="RHEA:60244"/>
        <dbReference type="Rhea" id="RHEA-COMP:15540"/>
        <dbReference type="Rhea" id="RHEA-COMP:15547"/>
        <dbReference type="ChEBI" id="CHEBI:13193"/>
        <dbReference type="ChEBI" id="CHEBI:15377"/>
        <dbReference type="ChEBI" id="CHEBI:16842"/>
        <dbReference type="ChEBI" id="CHEBI:17499"/>
        <dbReference type="ChEBI" id="CHEBI:29969"/>
        <dbReference type="ChEBI" id="CHEBI:61976"/>
        <dbReference type="EC" id="1.14.99.66"/>
    </reaction>
</comment>
<evidence type="ECO:0000259" key="8">
    <source>
        <dbReference type="PROSITE" id="PS50934"/>
    </source>
</evidence>
<evidence type="ECO:0000256" key="7">
    <source>
        <dbReference type="SAM" id="MobiDB-lite"/>
    </source>
</evidence>
<feature type="binding site" evidence="5">
    <location>
        <begin position="265"/>
        <end position="266"/>
    </location>
    <ligand>
        <name>FAD</name>
        <dbReference type="ChEBI" id="CHEBI:57692"/>
    </ligand>
</feature>
<comment type="function">
    <text evidence="4">Histone demethylase that specifically demethylates 'Lys-4' of histone H3, a specific tag for epigenetic transcriptional activation, thereby acting as a corepressor. Acts by oxidizing the substrate by FAD to generate the corresponding imine that is subsequently hydrolyzed. Demethylates both mono- and di-methylated 'Lys-4' of histone H3.</text>
</comment>
<feature type="compositionally biased region" description="Acidic residues" evidence="7">
    <location>
        <begin position="1"/>
        <end position="12"/>
    </location>
</feature>
<evidence type="ECO:0000256" key="5">
    <source>
        <dbReference type="PIRSR" id="PIRSR038051-1"/>
    </source>
</evidence>
<feature type="region of interest" description="Disordered" evidence="7">
    <location>
        <begin position="753"/>
        <end position="812"/>
    </location>
</feature>
<protein>
    <recommendedName>
        <fullName evidence="4">Lysine-specific histone demethylase</fullName>
        <ecNumber evidence="4">1.14.99.66</ecNumber>
    </recommendedName>
</protein>
<dbReference type="GO" id="GO:0005852">
    <property type="term" value="C:eukaryotic translation initiation factor 3 complex"/>
    <property type="evidence" value="ECO:0007669"/>
    <property type="project" value="InterPro"/>
</dbReference>
<evidence type="ECO:0000313" key="9">
    <source>
        <dbReference type="EMBL" id="PIO76772.1"/>
    </source>
</evidence>
<dbReference type="Gene3D" id="3.50.50.60">
    <property type="entry name" value="FAD/NAD(P)-binding domain"/>
    <property type="match status" value="1"/>
</dbReference>
<dbReference type="InterPro" id="IPR002937">
    <property type="entry name" value="Amino_oxidase"/>
</dbReference>
<dbReference type="Proteomes" id="UP000230423">
    <property type="component" value="Unassembled WGS sequence"/>
</dbReference>
<name>A0A2G9V480_TELCI</name>
<feature type="compositionally biased region" description="Acidic residues" evidence="7">
    <location>
        <begin position="754"/>
        <end position="764"/>
    </location>
</feature>
<dbReference type="GO" id="GO:0140682">
    <property type="term" value="F:FAD-dependent H3K4me/H3K4me3 demethylase activity"/>
    <property type="evidence" value="ECO:0007669"/>
    <property type="project" value="UniProtKB-EC"/>
</dbReference>
<feature type="region of interest" description="Disordered" evidence="7">
    <location>
        <begin position="1"/>
        <end position="22"/>
    </location>
</feature>
<comment type="cofactor">
    <cofactor evidence="4 5">
        <name>FAD</name>
        <dbReference type="ChEBI" id="CHEBI:57692"/>
    </cofactor>
</comment>
<dbReference type="AlphaFoldDB" id="A0A2G9V480"/>
<keyword evidence="3 4" id="KW-0560">Oxidoreductase</keyword>
<keyword evidence="4" id="KW-0678">Repressor</keyword>
<dbReference type="InterPro" id="IPR013906">
    <property type="entry name" value="eIF3j"/>
</dbReference>
<keyword evidence="4" id="KW-0156">Chromatin regulator</keyword>
<comment type="similarity">
    <text evidence="2 4">Belongs to the flavin monoamine oxidase family.</text>
</comment>
<dbReference type="SUPFAM" id="SSF46689">
    <property type="entry name" value="Homeodomain-like"/>
    <property type="match status" value="1"/>
</dbReference>
<dbReference type="EC" id="1.14.99.66" evidence="4"/>
<evidence type="ECO:0000256" key="6">
    <source>
        <dbReference type="SAM" id="Coils"/>
    </source>
</evidence>
<keyword evidence="10" id="KW-1185">Reference proteome</keyword>
<dbReference type="GO" id="GO:0003682">
    <property type="term" value="F:chromatin binding"/>
    <property type="evidence" value="ECO:0007669"/>
    <property type="project" value="TreeGrafter"/>
</dbReference>
<evidence type="ECO:0000313" key="10">
    <source>
        <dbReference type="Proteomes" id="UP000230423"/>
    </source>
</evidence>
<keyword evidence="6" id="KW-0175">Coiled coil</keyword>
<keyword evidence="4 5" id="KW-0274">FAD</keyword>
<dbReference type="Pfam" id="PF04433">
    <property type="entry name" value="SWIRM"/>
    <property type="match status" value="1"/>
</dbReference>
<dbReference type="Gene3D" id="1.10.287.80">
    <property type="entry name" value="ATP synthase, gamma subunit, helix hairpin domain"/>
    <property type="match status" value="1"/>
</dbReference>
<dbReference type="GO" id="GO:0006355">
    <property type="term" value="P:regulation of DNA-templated transcription"/>
    <property type="evidence" value="ECO:0007669"/>
    <property type="project" value="InterPro"/>
</dbReference>
<dbReference type="SUPFAM" id="SSF54373">
    <property type="entry name" value="FAD-linked reductases, C-terminal domain"/>
    <property type="match status" value="1"/>
</dbReference>
<dbReference type="PANTHER" id="PTHR10742">
    <property type="entry name" value="FLAVIN MONOAMINE OXIDASE"/>
    <property type="match status" value="1"/>
</dbReference>
<keyword evidence="4" id="KW-0805">Transcription regulation</keyword>